<evidence type="ECO:0000313" key="3">
    <source>
        <dbReference type="Proteomes" id="UP001231109"/>
    </source>
</evidence>
<gene>
    <name evidence="2" type="ORF">ORJ04_20525</name>
</gene>
<dbReference type="EMBL" id="JAPJDZ010000134">
    <property type="protein sequence ID" value="MDP5138338.1"/>
    <property type="molecule type" value="Genomic_DNA"/>
</dbReference>
<evidence type="ECO:0000256" key="1">
    <source>
        <dbReference type="SAM" id="MobiDB-lite"/>
    </source>
</evidence>
<comment type="caution">
    <text evidence="2">The sequence shown here is derived from an EMBL/GenBank/DDBJ whole genome shotgun (WGS) entry which is preliminary data.</text>
</comment>
<feature type="region of interest" description="Disordered" evidence="1">
    <location>
        <begin position="32"/>
        <end position="72"/>
    </location>
</feature>
<protein>
    <recommendedName>
        <fullName evidence="4">SMP domain-containing protein</fullName>
    </recommendedName>
</protein>
<keyword evidence="3" id="KW-1185">Reference proteome</keyword>
<proteinExistence type="predicted"/>
<reference evidence="2 3" key="1">
    <citation type="submission" date="2022-11" db="EMBL/GenBank/DDBJ databases">
        <title>Viruses from the air-sea interface of a natural surface slick.</title>
        <authorList>
            <person name="Rahlff J."/>
            <person name="Holmfeldt K."/>
        </authorList>
    </citation>
    <scope>NUCLEOTIDE SEQUENCE [LARGE SCALE GENOMIC DNA]</scope>
    <source>
        <strain evidence="2 3">SMS4</strain>
    </source>
</reference>
<name>A0ABT9I4L3_9GAMM</name>
<organism evidence="2 3">
    <name type="scientific">Rheinheimera baltica</name>
    <dbReference type="NCBI Taxonomy" id="67576"/>
    <lineage>
        <taxon>Bacteria</taxon>
        <taxon>Pseudomonadati</taxon>
        <taxon>Pseudomonadota</taxon>
        <taxon>Gammaproteobacteria</taxon>
        <taxon>Chromatiales</taxon>
        <taxon>Chromatiaceae</taxon>
        <taxon>Rheinheimera</taxon>
    </lineage>
</organism>
<accession>A0ABT9I4L3</accession>
<evidence type="ECO:0000313" key="2">
    <source>
        <dbReference type="EMBL" id="MDP5138338.1"/>
    </source>
</evidence>
<sequence length="72" mass="6814">MSTPMTKAAAARIQSATAKANGGVVPKGSFAAKATSAAAKNAASRPAPPNGPSKTGNPSGGGRGNNPPAKGK</sequence>
<feature type="compositionally biased region" description="Low complexity" evidence="1">
    <location>
        <begin position="32"/>
        <end position="45"/>
    </location>
</feature>
<evidence type="ECO:0008006" key="4">
    <source>
        <dbReference type="Google" id="ProtNLM"/>
    </source>
</evidence>
<dbReference type="RefSeq" id="WP_305977478.1">
    <property type="nucleotide sequence ID" value="NZ_JAPJDZ010000134.1"/>
</dbReference>
<dbReference type="Proteomes" id="UP001231109">
    <property type="component" value="Unassembled WGS sequence"/>
</dbReference>